<name>A0ABT0MAW8_9BACL</name>
<gene>
    <name evidence="1" type="ORF">M3N64_08585</name>
</gene>
<evidence type="ECO:0000313" key="2">
    <source>
        <dbReference type="Proteomes" id="UP001203004"/>
    </source>
</evidence>
<proteinExistence type="predicted"/>
<dbReference type="RefSeq" id="WP_249101110.1">
    <property type="nucleotide sequence ID" value="NZ_JAMAST010000008.1"/>
</dbReference>
<keyword evidence="2" id="KW-1185">Reference proteome</keyword>
<accession>A0ABT0MAW8</accession>
<comment type="caution">
    <text evidence="1">The sequence shown here is derived from an EMBL/GenBank/DDBJ whole genome shotgun (WGS) entry which is preliminary data.</text>
</comment>
<protein>
    <recommendedName>
        <fullName evidence="3">DUF4901 domain-containing protein</fullName>
    </recommendedName>
</protein>
<evidence type="ECO:0008006" key="3">
    <source>
        <dbReference type="Google" id="ProtNLM"/>
    </source>
</evidence>
<evidence type="ECO:0000313" key="1">
    <source>
        <dbReference type="EMBL" id="MCL1632004.1"/>
    </source>
</evidence>
<dbReference type="Proteomes" id="UP001203004">
    <property type="component" value="Unassembled WGS sequence"/>
</dbReference>
<reference evidence="1 2" key="1">
    <citation type="submission" date="2022-05" db="EMBL/GenBank/DDBJ databases">
        <title>Sporolactobacillus sp nov CPB3-1, isolated from tree bark (Mangifera indica L.).</title>
        <authorList>
            <person name="Phuengjayaem S."/>
            <person name="Tanasupawat S."/>
        </authorList>
    </citation>
    <scope>NUCLEOTIDE SEQUENCE [LARGE SCALE GENOMIC DNA]</scope>
    <source>
        <strain evidence="1 2">CPB3-1</strain>
    </source>
</reference>
<dbReference type="EMBL" id="JAMAST010000008">
    <property type="protein sequence ID" value="MCL1632004.1"/>
    <property type="molecule type" value="Genomic_DNA"/>
</dbReference>
<organism evidence="1 2">
    <name type="scientific">Sporolactobacillus mangiferae</name>
    <dbReference type="NCBI Taxonomy" id="2940498"/>
    <lineage>
        <taxon>Bacteria</taxon>
        <taxon>Bacillati</taxon>
        <taxon>Bacillota</taxon>
        <taxon>Bacilli</taxon>
        <taxon>Bacillales</taxon>
        <taxon>Sporolactobacillaceae</taxon>
        <taxon>Sporolactobacillus</taxon>
    </lineage>
</organism>
<sequence length="428" mass="49938">MDERIKALVAFTERKFGLEQYVLKNCAFYRYPHFFNERMYTLSMEWVPRQADLSDDEDLNPDGTAVIEIDVKTRETRSIVFVQDQTFANGVCFDDQDRQTVIKWIEQETGLIYGQQFQLEKVEEERHFYFYECIDGIRIFPSGFLEIQYNANGQLTTFINHTQHPPESQIRREKKTLNPDSLHELAKKQLSMIEIPVYEQEKITAYYAIDEAFVTNAQKKVIPYESLMHEKPVVEQNQVMFWDIPLEGGRFTERDIQLFETITCEQAFSGAPGPDERPITSSEQKQCINVVRDFLRQEYPGDSGKWILKELYREGDYIVATIKLVNVTAHAFQRKLILFIDSNDLKVCKCLDNQLLIDSFSHFQPAEKTTISKEQAYALLAPLLEFQPYYVCDPSTYLFILCRKLDCQYGVNLSDGAVENLNDLVLNR</sequence>